<feature type="transmembrane region" description="Helical" evidence="6">
    <location>
        <begin position="415"/>
        <end position="434"/>
    </location>
</feature>
<feature type="transmembrane region" description="Helical" evidence="6">
    <location>
        <begin position="218"/>
        <end position="240"/>
    </location>
</feature>
<feature type="domain" description="NADH:quinone oxidoreductase/Mrp antiporter transmembrane" evidence="7">
    <location>
        <begin position="134"/>
        <end position="429"/>
    </location>
</feature>
<evidence type="ECO:0000256" key="3">
    <source>
        <dbReference type="ARBA" id="ARBA00022692"/>
    </source>
</evidence>
<dbReference type="NCBIfam" id="TIGR01972">
    <property type="entry name" value="NDH_I_M"/>
    <property type="match status" value="1"/>
</dbReference>
<dbReference type="PANTHER" id="PTHR43507:SF1">
    <property type="entry name" value="NADH-UBIQUINONE OXIDOREDUCTASE CHAIN 4"/>
    <property type="match status" value="1"/>
</dbReference>
<dbReference type="GO" id="GO:0003954">
    <property type="term" value="F:NADH dehydrogenase activity"/>
    <property type="evidence" value="ECO:0007669"/>
    <property type="project" value="TreeGrafter"/>
</dbReference>
<evidence type="ECO:0000256" key="5">
    <source>
        <dbReference type="ARBA" id="ARBA00023136"/>
    </source>
</evidence>
<sequence>MTPWLTILAVVPLIGSVLVVLLPKSRPTLAKQLALAISLVTLALTVVMALQFNGASSEPFQFVESYPWIPAFGISYSVGVDGIGLVLIALAATLVPIVVIAGWRDVDDTSGGSVKGYFALILAMETLMIGVFAATDVFMFFVLFEVILIPVYFMIGRYGGPQRSYAAVKFLLYGLLGGLFMLTSMIGLYVVSAQVTGQGTFDYLSLVGLEMDPTAEKLLFLGFFFAFAIKAPLWPFHTWLPDAASASKPGTAVLLIGVLDKIGTFGMIRYCLPIFPAASEFYAPVVIGMALVGIFYGAYVALNQNDMKRLFAYSSMSHFGFIALGIFVFTTIGQSGSVVYMIAHGLSTAALFLTAGFLMQRANGSSLISDFGGVNKVAPVLAGFFMFAALSSLALPGLLSFVGEFMVLLGTFQRYLFVGGIATLGIVITAAYVLRLYQKSMTGPLAPKLVGMKDLGGREVIALMPIVVLTLLLGLFPAPILNVVNPAVDRVMTTIGATDPSPTITSEGSGKCIT</sequence>
<evidence type="ECO:0000259" key="7">
    <source>
        <dbReference type="Pfam" id="PF00361"/>
    </source>
</evidence>
<evidence type="ECO:0000256" key="1">
    <source>
        <dbReference type="ARBA" id="ARBA00004141"/>
    </source>
</evidence>
<dbReference type="GO" id="GO:0016020">
    <property type="term" value="C:membrane"/>
    <property type="evidence" value="ECO:0007669"/>
    <property type="project" value="UniProtKB-SubCell"/>
</dbReference>
<organism evidence="8">
    <name type="scientific">freshwater metagenome</name>
    <dbReference type="NCBI Taxonomy" id="449393"/>
    <lineage>
        <taxon>unclassified sequences</taxon>
        <taxon>metagenomes</taxon>
        <taxon>ecological metagenomes</taxon>
    </lineage>
</organism>
<dbReference type="GO" id="GO:0048039">
    <property type="term" value="F:ubiquinone binding"/>
    <property type="evidence" value="ECO:0007669"/>
    <property type="project" value="TreeGrafter"/>
</dbReference>
<name>A0A6J6P2E2_9ZZZZ</name>
<feature type="transmembrane region" description="Helical" evidence="6">
    <location>
        <begin position="114"/>
        <end position="132"/>
    </location>
</feature>
<dbReference type="GO" id="GO:0008137">
    <property type="term" value="F:NADH dehydrogenase (ubiquinone) activity"/>
    <property type="evidence" value="ECO:0007669"/>
    <property type="project" value="InterPro"/>
</dbReference>
<feature type="transmembrane region" description="Helical" evidence="6">
    <location>
        <begin position="310"/>
        <end position="332"/>
    </location>
</feature>
<dbReference type="NCBIfam" id="NF004500">
    <property type="entry name" value="PRK05846.1-4"/>
    <property type="match status" value="1"/>
</dbReference>
<reference evidence="8" key="1">
    <citation type="submission" date="2020-05" db="EMBL/GenBank/DDBJ databases">
        <authorList>
            <person name="Chiriac C."/>
            <person name="Salcher M."/>
            <person name="Ghai R."/>
            <person name="Kavagutti S V."/>
        </authorList>
    </citation>
    <scope>NUCLEOTIDE SEQUENCE</scope>
</reference>
<keyword evidence="5 6" id="KW-0472">Membrane</keyword>
<comment type="similarity">
    <text evidence="2">Belongs to the complex I subunit 4 family.</text>
</comment>
<proteinExistence type="inferred from homology"/>
<keyword evidence="3 6" id="KW-0812">Transmembrane</keyword>
<evidence type="ECO:0000313" key="8">
    <source>
        <dbReference type="EMBL" id="CAB4693371.1"/>
    </source>
</evidence>
<feature type="transmembrane region" description="Helical" evidence="6">
    <location>
        <begin position="252"/>
        <end position="275"/>
    </location>
</feature>
<dbReference type="PRINTS" id="PR01437">
    <property type="entry name" value="NUOXDRDTASE4"/>
</dbReference>
<dbReference type="InterPro" id="IPR003918">
    <property type="entry name" value="NADH_UbQ_OxRdtase"/>
</dbReference>
<feature type="transmembrane region" description="Helical" evidence="6">
    <location>
        <begin position="138"/>
        <end position="158"/>
    </location>
</feature>
<dbReference type="InterPro" id="IPR010227">
    <property type="entry name" value="NADH_Q_OxRdtase_chainM/4"/>
</dbReference>
<protein>
    <submittedName>
        <fullName evidence="8">Unannotated protein</fullName>
    </submittedName>
</protein>
<feature type="transmembrane region" description="Helical" evidence="6">
    <location>
        <begin position="380"/>
        <end position="403"/>
    </location>
</feature>
<feature type="transmembrane region" description="Helical" evidence="6">
    <location>
        <begin position="338"/>
        <end position="359"/>
    </location>
</feature>
<dbReference type="GO" id="GO:0015990">
    <property type="term" value="P:electron transport coupled proton transport"/>
    <property type="evidence" value="ECO:0007669"/>
    <property type="project" value="TreeGrafter"/>
</dbReference>
<dbReference type="GO" id="GO:0042773">
    <property type="term" value="P:ATP synthesis coupled electron transport"/>
    <property type="evidence" value="ECO:0007669"/>
    <property type="project" value="InterPro"/>
</dbReference>
<dbReference type="InterPro" id="IPR001750">
    <property type="entry name" value="ND/Mrp_TM"/>
</dbReference>
<feature type="transmembrane region" description="Helical" evidence="6">
    <location>
        <begin position="6"/>
        <end position="22"/>
    </location>
</feature>
<feature type="transmembrane region" description="Helical" evidence="6">
    <location>
        <begin position="281"/>
        <end position="303"/>
    </location>
</feature>
<dbReference type="AlphaFoldDB" id="A0A6J6P2E2"/>
<dbReference type="Pfam" id="PF00361">
    <property type="entry name" value="Proton_antipo_M"/>
    <property type="match status" value="1"/>
</dbReference>
<dbReference type="EMBL" id="CAEZXZ010000007">
    <property type="protein sequence ID" value="CAB4693371.1"/>
    <property type="molecule type" value="Genomic_DNA"/>
</dbReference>
<gene>
    <name evidence="8" type="ORF">UFOPK2625_00105</name>
</gene>
<evidence type="ECO:0000256" key="2">
    <source>
        <dbReference type="ARBA" id="ARBA00009025"/>
    </source>
</evidence>
<feature type="transmembrane region" description="Helical" evidence="6">
    <location>
        <begin position="34"/>
        <end position="54"/>
    </location>
</feature>
<feature type="transmembrane region" description="Helical" evidence="6">
    <location>
        <begin position="170"/>
        <end position="191"/>
    </location>
</feature>
<feature type="transmembrane region" description="Helical" evidence="6">
    <location>
        <begin position="74"/>
        <end position="102"/>
    </location>
</feature>
<evidence type="ECO:0000256" key="6">
    <source>
        <dbReference type="SAM" id="Phobius"/>
    </source>
</evidence>
<dbReference type="PANTHER" id="PTHR43507">
    <property type="entry name" value="NADH-UBIQUINONE OXIDOREDUCTASE CHAIN 4"/>
    <property type="match status" value="1"/>
</dbReference>
<accession>A0A6J6P2E2</accession>
<evidence type="ECO:0000256" key="4">
    <source>
        <dbReference type="ARBA" id="ARBA00022989"/>
    </source>
</evidence>
<comment type="subcellular location">
    <subcellularLocation>
        <location evidence="1">Membrane</location>
        <topology evidence="1">Multi-pass membrane protein</topology>
    </subcellularLocation>
</comment>
<keyword evidence="4 6" id="KW-1133">Transmembrane helix</keyword>
<feature type="transmembrane region" description="Helical" evidence="6">
    <location>
        <begin position="455"/>
        <end position="476"/>
    </location>
</feature>